<feature type="signal peptide" evidence="7">
    <location>
        <begin position="1"/>
        <end position="20"/>
    </location>
</feature>
<evidence type="ECO:0000256" key="2">
    <source>
        <dbReference type="ARBA" id="ARBA00012446"/>
    </source>
</evidence>
<gene>
    <name evidence="8" type="ORF">IAR55_002002</name>
</gene>
<dbReference type="GO" id="GO:0004185">
    <property type="term" value="F:serine-type carboxypeptidase activity"/>
    <property type="evidence" value="ECO:0007669"/>
    <property type="project" value="UniProtKB-EC"/>
</dbReference>
<dbReference type="InterPro" id="IPR029058">
    <property type="entry name" value="AB_hydrolase_fold"/>
</dbReference>
<dbReference type="PANTHER" id="PTHR11802:SF113">
    <property type="entry name" value="SERINE CARBOXYPEPTIDASE CTSA-4.1"/>
    <property type="match status" value="1"/>
</dbReference>
<evidence type="ECO:0000256" key="1">
    <source>
        <dbReference type="ARBA" id="ARBA00009431"/>
    </source>
</evidence>
<reference evidence="8 9" key="1">
    <citation type="journal article" date="2024" name="bioRxiv">
        <title>Comparative genomics of Cryptococcus and Kwoniella reveals pathogenesis evolution and contrasting karyotype dynamics via intercentromeric recombination or chromosome fusion.</title>
        <authorList>
            <person name="Coelho M.A."/>
            <person name="David-Palma M."/>
            <person name="Shea T."/>
            <person name="Bowers K."/>
            <person name="McGinley-Smith S."/>
            <person name="Mohammad A.W."/>
            <person name="Gnirke A."/>
            <person name="Yurkov A.M."/>
            <person name="Nowrousian M."/>
            <person name="Sun S."/>
            <person name="Cuomo C.A."/>
            <person name="Heitman J."/>
        </authorList>
    </citation>
    <scope>NUCLEOTIDE SEQUENCE [LARGE SCALE GENOMIC DNA]</scope>
    <source>
        <strain evidence="8 9">CBS 13917</strain>
    </source>
</reference>
<keyword evidence="7" id="KW-0732">Signal</keyword>
<evidence type="ECO:0000256" key="5">
    <source>
        <dbReference type="ARBA" id="ARBA00022801"/>
    </source>
</evidence>
<dbReference type="Gene3D" id="3.40.50.1820">
    <property type="entry name" value="alpha/beta hydrolase"/>
    <property type="match status" value="1"/>
</dbReference>
<keyword evidence="5" id="KW-0378">Hydrolase</keyword>
<evidence type="ECO:0000313" key="8">
    <source>
        <dbReference type="EMBL" id="KAK8864746.1"/>
    </source>
</evidence>
<dbReference type="Gene3D" id="1.10.287.410">
    <property type="match status" value="1"/>
</dbReference>
<evidence type="ECO:0000256" key="3">
    <source>
        <dbReference type="ARBA" id="ARBA00022645"/>
    </source>
</evidence>
<dbReference type="Proteomes" id="UP001388673">
    <property type="component" value="Unassembled WGS sequence"/>
</dbReference>
<dbReference type="GO" id="GO:0006508">
    <property type="term" value="P:proteolysis"/>
    <property type="evidence" value="ECO:0007669"/>
    <property type="project" value="UniProtKB-KW"/>
</dbReference>
<keyword evidence="3" id="KW-0121">Carboxypeptidase</keyword>
<accession>A0AAW0Z3V8</accession>
<dbReference type="SUPFAM" id="SSF53474">
    <property type="entry name" value="alpha/beta-Hydrolases"/>
    <property type="match status" value="1"/>
</dbReference>
<sequence length="455" mass="50246">MRGTVSFGTSLASIAPLSWALVSRSQEAFHAPSSSPRVVTPDLCPDNTTYAGPCEVVEDGRGGWEMRTREWSFNNDASILMIDNVSASTGMSKLTIQPRGAGFSYAEFPAVDSVFDSARDTYQFIQSFIKLFPEYASNPWAVNSLSYGGHYAPVYGSYIQHMNAKILGKLSLWEDTWSTPSDLERYSPLNLTSISVGNGWINGRVQYRSWVDFACGGAEDRGIPQLAQEGDCRWAQDRLTGGEKLMDSCEGSVACAAAGQYSSTVASFPYTMTGLNPYDYRISSPYDERGVIAYFNNASVQAVLGVIGKSSDKPLSWEAHSARVWHAYVYSGDWDVQTDVFFERLLRSGVSVLKYEGMVDFICNYLGVREIMAKLPNYERQATFNKLNLSDWAVGGGNKSCGAYKCLAGRHEREGNLCYVEIEGAGHVLSLDKPREGSLMISQWLHKHTLGSQKL</sequence>
<dbReference type="EMBL" id="JBCAWK010000003">
    <property type="protein sequence ID" value="KAK8864746.1"/>
    <property type="molecule type" value="Genomic_DNA"/>
</dbReference>
<evidence type="ECO:0000313" key="9">
    <source>
        <dbReference type="Proteomes" id="UP001388673"/>
    </source>
</evidence>
<dbReference type="PANTHER" id="PTHR11802">
    <property type="entry name" value="SERINE PROTEASE FAMILY S10 SERINE CARBOXYPEPTIDASE"/>
    <property type="match status" value="1"/>
</dbReference>
<dbReference type="InterPro" id="IPR001563">
    <property type="entry name" value="Peptidase_S10"/>
</dbReference>
<organism evidence="8 9">
    <name type="scientific">Kwoniella newhampshirensis</name>
    <dbReference type="NCBI Taxonomy" id="1651941"/>
    <lineage>
        <taxon>Eukaryota</taxon>
        <taxon>Fungi</taxon>
        <taxon>Dikarya</taxon>
        <taxon>Basidiomycota</taxon>
        <taxon>Agaricomycotina</taxon>
        <taxon>Tremellomycetes</taxon>
        <taxon>Tremellales</taxon>
        <taxon>Cryptococcaceae</taxon>
        <taxon>Kwoniella</taxon>
    </lineage>
</organism>
<dbReference type="GeneID" id="92179261"/>
<keyword evidence="4" id="KW-0645">Protease</keyword>
<dbReference type="EC" id="3.4.16.5" evidence="2"/>
<dbReference type="Pfam" id="PF00450">
    <property type="entry name" value="Peptidase_S10"/>
    <property type="match status" value="1"/>
</dbReference>
<feature type="chain" id="PRO_5043429991" description="carboxypeptidase C" evidence="7">
    <location>
        <begin position="21"/>
        <end position="455"/>
    </location>
</feature>
<dbReference type="RefSeq" id="XP_066805042.1">
    <property type="nucleotide sequence ID" value="XM_066945119.1"/>
</dbReference>
<evidence type="ECO:0000256" key="4">
    <source>
        <dbReference type="ARBA" id="ARBA00022670"/>
    </source>
</evidence>
<comment type="caution">
    <text evidence="8">The sequence shown here is derived from an EMBL/GenBank/DDBJ whole genome shotgun (WGS) entry which is preliminary data.</text>
</comment>
<evidence type="ECO:0000256" key="7">
    <source>
        <dbReference type="SAM" id="SignalP"/>
    </source>
</evidence>
<name>A0AAW0Z3V8_9TREE</name>
<evidence type="ECO:0000256" key="6">
    <source>
        <dbReference type="ARBA" id="ARBA00023180"/>
    </source>
</evidence>
<dbReference type="PRINTS" id="PR00724">
    <property type="entry name" value="CRBOXYPTASEC"/>
</dbReference>
<dbReference type="AlphaFoldDB" id="A0AAW0Z3V8"/>
<keyword evidence="6" id="KW-0325">Glycoprotein</keyword>
<dbReference type="KEGG" id="kne:92179261"/>
<protein>
    <recommendedName>
        <fullName evidence="2">carboxypeptidase C</fullName>
        <ecNumber evidence="2">3.4.16.5</ecNumber>
    </recommendedName>
</protein>
<proteinExistence type="inferred from homology"/>
<comment type="similarity">
    <text evidence="1">Belongs to the peptidase S10 family.</text>
</comment>
<keyword evidence="9" id="KW-1185">Reference proteome</keyword>